<evidence type="ECO:0000256" key="5">
    <source>
        <dbReference type="RuleBase" id="RU004973"/>
    </source>
</evidence>
<dbReference type="AlphaFoldDB" id="A0A811YRV0"/>
<accession>A0A811YRV0</accession>
<keyword evidence="2 5" id="KW-1003">Cell membrane</keyword>
<protein>
    <recommendedName>
        <fullName evidence="5">Guanine nucleotide-binding protein subunit gamma</fullName>
    </recommendedName>
</protein>
<dbReference type="InterPro" id="IPR001770">
    <property type="entry name" value="G-protein_gamma"/>
</dbReference>
<dbReference type="Proteomes" id="UP000645828">
    <property type="component" value="Unassembled WGS sequence"/>
</dbReference>
<dbReference type="EMBL" id="CAJHUB010000747">
    <property type="protein sequence ID" value="CAD7680131.1"/>
    <property type="molecule type" value="Genomic_DNA"/>
</dbReference>
<organism evidence="7 8">
    <name type="scientific">Nyctereutes procyonoides</name>
    <name type="common">Raccoon dog</name>
    <name type="synonym">Canis procyonoides</name>
    <dbReference type="NCBI Taxonomy" id="34880"/>
    <lineage>
        <taxon>Eukaryota</taxon>
        <taxon>Metazoa</taxon>
        <taxon>Chordata</taxon>
        <taxon>Craniata</taxon>
        <taxon>Vertebrata</taxon>
        <taxon>Euteleostomi</taxon>
        <taxon>Mammalia</taxon>
        <taxon>Eutheria</taxon>
        <taxon>Laurasiatheria</taxon>
        <taxon>Carnivora</taxon>
        <taxon>Caniformia</taxon>
        <taxon>Canidae</taxon>
        <taxon>Nyctereutes</taxon>
    </lineage>
</organism>
<keyword evidence="8" id="KW-1185">Reference proteome</keyword>
<dbReference type="PRINTS" id="PR00321">
    <property type="entry name" value="GPROTEING"/>
</dbReference>
<dbReference type="GO" id="GO:0005834">
    <property type="term" value="C:heterotrimeric G-protein complex"/>
    <property type="evidence" value="ECO:0007669"/>
    <property type="project" value="InterPro"/>
</dbReference>
<dbReference type="InterPro" id="IPR015898">
    <property type="entry name" value="G-protein_gamma-like_dom"/>
</dbReference>
<comment type="subcellular location">
    <subcellularLocation>
        <location evidence="5">Cell membrane</location>
        <topology evidence="5">Lipid-anchor</topology>
        <orientation evidence="5">Cytoplasmic side</orientation>
    </subcellularLocation>
</comment>
<proteinExistence type="inferred from homology"/>
<dbReference type="GO" id="GO:0031681">
    <property type="term" value="F:G-protein beta-subunit binding"/>
    <property type="evidence" value="ECO:0007669"/>
    <property type="project" value="InterPro"/>
</dbReference>
<evidence type="ECO:0000256" key="2">
    <source>
        <dbReference type="ARBA" id="ARBA00022475"/>
    </source>
</evidence>
<comment type="subunit">
    <text evidence="5">G proteins are composed of 3 units; alpha, beta and gamma.</text>
</comment>
<evidence type="ECO:0000256" key="4">
    <source>
        <dbReference type="ARBA" id="ARBA00023224"/>
    </source>
</evidence>
<dbReference type="PANTHER" id="PTHR13809">
    <property type="entry name" value="GUANINE NUCLEOTIDE-BINDING PROTEIN GAMMA SUBUNIT"/>
    <property type="match status" value="1"/>
</dbReference>
<dbReference type="GO" id="GO:0007186">
    <property type="term" value="P:G protein-coupled receptor signaling pathway"/>
    <property type="evidence" value="ECO:0007669"/>
    <property type="project" value="InterPro"/>
</dbReference>
<evidence type="ECO:0000259" key="6">
    <source>
        <dbReference type="PROSITE" id="PS50058"/>
    </source>
</evidence>
<feature type="domain" description="G protein gamma" evidence="6">
    <location>
        <begin position="18"/>
        <end position="83"/>
    </location>
</feature>
<dbReference type="SUPFAM" id="SSF48670">
    <property type="entry name" value="Transducin (heterotrimeric G protein), gamma chain"/>
    <property type="match status" value="1"/>
</dbReference>
<keyword evidence="5" id="KW-0449">Lipoprotein</keyword>
<comment type="function">
    <text evidence="5">Guanine nucleotide-binding proteins (G proteins) are involved as a modulator or transducer in various transmembrane signaling systems. The beta and gamma chains are required for the GTPase activity, for replacement of GDP by GTP, and for G protein-effector interaction.</text>
</comment>
<sequence>MNTVLLISGKRCPAKIARTNKHSSGKENCARVKTATFHKRTKVSTASLNSCSYCEEHAISAPLLIGIPTSENLLRDKKICIIFLWHSETVLPLVPTK</sequence>
<dbReference type="PROSITE" id="PS50058">
    <property type="entry name" value="G_PROTEIN_GAMMA"/>
    <property type="match status" value="1"/>
</dbReference>
<dbReference type="InterPro" id="IPR036284">
    <property type="entry name" value="GGL_sf"/>
</dbReference>
<name>A0A811YRV0_NYCPR</name>
<comment type="caution">
    <text evidence="7">The sequence shown here is derived from an EMBL/GenBank/DDBJ whole genome shotgun (WGS) entry which is preliminary data.</text>
</comment>
<evidence type="ECO:0000313" key="7">
    <source>
        <dbReference type="EMBL" id="CAD7680131.1"/>
    </source>
</evidence>
<evidence type="ECO:0000256" key="1">
    <source>
        <dbReference type="ARBA" id="ARBA00007431"/>
    </source>
</evidence>
<keyword evidence="4 5" id="KW-0807">Transducer</keyword>
<evidence type="ECO:0000313" key="8">
    <source>
        <dbReference type="Proteomes" id="UP000645828"/>
    </source>
</evidence>
<gene>
    <name evidence="7" type="ORF">NYPRO_LOCUS12930</name>
</gene>
<keyword evidence="3 5" id="KW-0472">Membrane</keyword>
<reference evidence="7" key="1">
    <citation type="submission" date="2020-12" db="EMBL/GenBank/DDBJ databases">
        <authorList>
            <consortium name="Molecular Ecology Group"/>
        </authorList>
    </citation>
    <scope>NUCLEOTIDE SEQUENCE</scope>
    <source>
        <strain evidence="7">TBG_1078</strain>
    </source>
</reference>
<evidence type="ECO:0000256" key="3">
    <source>
        <dbReference type="ARBA" id="ARBA00023136"/>
    </source>
</evidence>
<dbReference type="Gene3D" id="4.10.260.10">
    <property type="entry name" value="Transducin (heterotrimeric G protein), gamma chain"/>
    <property type="match status" value="1"/>
</dbReference>
<comment type="similarity">
    <text evidence="1 5">Belongs to the G protein gamma family.</text>
</comment>